<comment type="caution">
    <text evidence="2">The sequence shown here is derived from an EMBL/GenBank/DDBJ whole genome shotgun (WGS) entry which is preliminary data.</text>
</comment>
<protein>
    <recommendedName>
        <fullName evidence="4">Integral membrane protein</fullName>
    </recommendedName>
</protein>
<dbReference type="EMBL" id="JBEOZY010000012">
    <property type="protein sequence ID" value="MER6165958.1"/>
    <property type="molecule type" value="Genomic_DNA"/>
</dbReference>
<reference evidence="2 3" key="1">
    <citation type="submission" date="2024-06" db="EMBL/GenBank/DDBJ databases">
        <title>The Natural Products Discovery Center: Release of the First 8490 Sequenced Strains for Exploring Actinobacteria Biosynthetic Diversity.</title>
        <authorList>
            <person name="Kalkreuter E."/>
            <person name="Kautsar S.A."/>
            <person name="Yang D."/>
            <person name="Bader C.D."/>
            <person name="Teijaro C.N."/>
            <person name="Fluegel L."/>
            <person name="Davis C.M."/>
            <person name="Simpson J.R."/>
            <person name="Lauterbach L."/>
            <person name="Steele A.D."/>
            <person name="Gui C."/>
            <person name="Meng S."/>
            <person name="Li G."/>
            <person name="Viehrig K."/>
            <person name="Ye F."/>
            <person name="Su P."/>
            <person name="Kiefer A.F."/>
            <person name="Nichols A."/>
            <person name="Cepeda A.J."/>
            <person name="Yan W."/>
            <person name="Fan B."/>
            <person name="Jiang Y."/>
            <person name="Adhikari A."/>
            <person name="Zheng C.-J."/>
            <person name="Schuster L."/>
            <person name="Cowan T.M."/>
            <person name="Smanski M.J."/>
            <person name="Chevrette M.G."/>
            <person name="De Carvalho L.P.S."/>
            <person name="Shen B."/>
        </authorList>
    </citation>
    <scope>NUCLEOTIDE SEQUENCE [LARGE SCALE GENOMIC DNA]</scope>
    <source>
        <strain evidence="2 3">NPDC001615</strain>
    </source>
</reference>
<feature type="transmembrane region" description="Helical" evidence="1">
    <location>
        <begin position="162"/>
        <end position="180"/>
    </location>
</feature>
<name>A0ABV1SW71_9ACTN</name>
<gene>
    <name evidence="2" type="ORF">ABT188_15515</name>
</gene>
<evidence type="ECO:0008006" key="4">
    <source>
        <dbReference type="Google" id="ProtNLM"/>
    </source>
</evidence>
<feature type="transmembrane region" description="Helical" evidence="1">
    <location>
        <begin position="56"/>
        <end position="80"/>
    </location>
</feature>
<evidence type="ECO:0000313" key="2">
    <source>
        <dbReference type="EMBL" id="MER6165958.1"/>
    </source>
</evidence>
<keyword evidence="1" id="KW-1133">Transmembrane helix</keyword>
<accession>A0ABV1SW71</accession>
<sequence>MGWGTGHGPAGRGRPTWSSEEWSRAAALCAAQFPAVGLWAFILASSADDYGAYGGALGIACLLVTAPVVVPCLGLVHATLHIMPTAVLARLRPPHWRGPEWIWHLAASVSLGAGAAVAARTWWGAPLADTTAWLTGIGVLPVLGLAYLRGRRWERGIWRRSAGASVVLAVLTGLAGLALIDDYTPPRLSAGQLAGSWRGAEGAVLTLRPDGTAEASRMPVSSGAIGEGTACDGLGTWALVRAGQDDRYRDGVLVHLDGDCGQESDWTIGGTEQDPELFVFLGDPDAGDLRILTRD</sequence>
<evidence type="ECO:0000313" key="3">
    <source>
        <dbReference type="Proteomes" id="UP001496720"/>
    </source>
</evidence>
<keyword evidence="1" id="KW-0812">Transmembrane</keyword>
<dbReference type="RefSeq" id="WP_352147672.1">
    <property type="nucleotide sequence ID" value="NZ_JBEOZY010000012.1"/>
</dbReference>
<dbReference type="Proteomes" id="UP001496720">
    <property type="component" value="Unassembled WGS sequence"/>
</dbReference>
<keyword evidence="3" id="KW-1185">Reference proteome</keyword>
<feature type="transmembrane region" description="Helical" evidence="1">
    <location>
        <begin position="131"/>
        <end position="150"/>
    </location>
</feature>
<organism evidence="2 3">
    <name type="scientific">Streptomyces violaceorubidus</name>
    <dbReference type="NCBI Taxonomy" id="284042"/>
    <lineage>
        <taxon>Bacteria</taxon>
        <taxon>Bacillati</taxon>
        <taxon>Actinomycetota</taxon>
        <taxon>Actinomycetes</taxon>
        <taxon>Kitasatosporales</taxon>
        <taxon>Streptomycetaceae</taxon>
        <taxon>Streptomyces</taxon>
    </lineage>
</organism>
<feature type="transmembrane region" description="Helical" evidence="1">
    <location>
        <begin position="101"/>
        <end position="119"/>
    </location>
</feature>
<feature type="transmembrane region" description="Helical" evidence="1">
    <location>
        <begin position="22"/>
        <end position="44"/>
    </location>
</feature>
<proteinExistence type="predicted"/>
<evidence type="ECO:0000256" key="1">
    <source>
        <dbReference type="SAM" id="Phobius"/>
    </source>
</evidence>
<keyword evidence="1" id="KW-0472">Membrane</keyword>